<evidence type="ECO:0000256" key="3">
    <source>
        <dbReference type="ARBA" id="ARBA00022825"/>
    </source>
</evidence>
<dbReference type="RefSeq" id="WP_052476828.1">
    <property type="nucleotide sequence ID" value="NZ_JXRR01000011.1"/>
</dbReference>
<dbReference type="PANTHER" id="PTHR43343:SF3">
    <property type="entry name" value="PROTEASE DO-LIKE 8, CHLOROPLASTIC"/>
    <property type="match status" value="1"/>
</dbReference>
<gene>
    <name evidence="4" type="ORF">KR50_12280</name>
</gene>
<evidence type="ECO:0000256" key="2">
    <source>
        <dbReference type="ARBA" id="ARBA00022801"/>
    </source>
</evidence>
<dbReference type="SUPFAM" id="SSF50494">
    <property type="entry name" value="Trypsin-like serine proteases"/>
    <property type="match status" value="1"/>
</dbReference>
<comment type="caution">
    <text evidence="4">The sequence shown here is derived from an EMBL/GenBank/DDBJ whole genome shotgun (WGS) entry which is preliminary data.</text>
</comment>
<keyword evidence="2" id="KW-0378">Hydrolase</keyword>
<organism evidence="4 5">
    <name type="scientific">Jeotgalibacillus campisalis</name>
    <dbReference type="NCBI Taxonomy" id="220754"/>
    <lineage>
        <taxon>Bacteria</taxon>
        <taxon>Bacillati</taxon>
        <taxon>Bacillota</taxon>
        <taxon>Bacilli</taxon>
        <taxon>Bacillales</taxon>
        <taxon>Caryophanaceae</taxon>
        <taxon>Jeotgalibacillus</taxon>
    </lineage>
</organism>
<dbReference type="OrthoDB" id="189537at2"/>
<sequence>MRMNWAASIFLSVFIVTGAITSIVWIRDYMEDRAPEQKSFLVDEQSGAYEQLLEELNQNKVEAIFDAQNKVVQIETPIGSIGSGFLYNRKGDFITNAHVVANANEVTVVTAQANRHTGKIIGISESEDIAVVRVEELAGKEPLKMAEEAPDLDAPVLALGSPLGFQNTVMMGKINGVDQTFTIDPFVYDNVDRITAPISPGNSGGPLLHGESLNVIGITSAEEPQEGLGYSIPILDIVDQVEEWIEKPLETLPSFPQYAKQPEDLYVPSAEEEALYLVEYFYNSLQFGDYVTAYSMMGSEYKKENHYEAFRGLFHDTAALSLEATETLVVKEKVEVKAVVETEEITEGKPVNQTYTYRILIGQEDGQLKIKDFIRN</sequence>
<keyword evidence="1" id="KW-0645">Protease</keyword>
<dbReference type="InterPro" id="IPR001940">
    <property type="entry name" value="Peptidase_S1C"/>
</dbReference>
<dbReference type="Pfam" id="PF13365">
    <property type="entry name" value="Trypsin_2"/>
    <property type="match status" value="1"/>
</dbReference>
<keyword evidence="3" id="KW-0720">Serine protease</keyword>
<dbReference type="AlphaFoldDB" id="A0A0C2VXE7"/>
<dbReference type="Proteomes" id="UP000031972">
    <property type="component" value="Unassembled WGS sequence"/>
</dbReference>
<dbReference type="PANTHER" id="PTHR43343">
    <property type="entry name" value="PEPTIDASE S12"/>
    <property type="match status" value="1"/>
</dbReference>
<dbReference type="GO" id="GO:0004252">
    <property type="term" value="F:serine-type endopeptidase activity"/>
    <property type="evidence" value="ECO:0007669"/>
    <property type="project" value="InterPro"/>
</dbReference>
<evidence type="ECO:0000313" key="4">
    <source>
        <dbReference type="EMBL" id="KIL48643.1"/>
    </source>
</evidence>
<evidence type="ECO:0008006" key="6">
    <source>
        <dbReference type="Google" id="ProtNLM"/>
    </source>
</evidence>
<dbReference type="InterPro" id="IPR051201">
    <property type="entry name" value="Chloro_Bact_Ser_Proteases"/>
</dbReference>
<dbReference type="PATRIC" id="fig|220754.4.peg.1251"/>
<reference evidence="4 5" key="1">
    <citation type="submission" date="2015-01" db="EMBL/GenBank/DDBJ databases">
        <title>Jeotgalibacillus campisalis genome sequencing.</title>
        <authorList>
            <person name="Goh K.M."/>
            <person name="Chan K.-G."/>
            <person name="Yaakop A.S."/>
            <person name="Ee R."/>
            <person name="Gan H.M."/>
            <person name="Chan C.S."/>
        </authorList>
    </citation>
    <scope>NUCLEOTIDE SEQUENCE [LARGE SCALE GENOMIC DNA]</scope>
    <source>
        <strain evidence="4 5">SF-57</strain>
    </source>
</reference>
<dbReference type="Gene3D" id="2.40.10.120">
    <property type="match status" value="1"/>
</dbReference>
<keyword evidence="5" id="KW-1185">Reference proteome</keyword>
<evidence type="ECO:0000256" key="1">
    <source>
        <dbReference type="ARBA" id="ARBA00022670"/>
    </source>
</evidence>
<accession>A0A0C2VXE7</accession>
<name>A0A0C2VXE7_9BACL</name>
<dbReference type="EMBL" id="JXRR01000011">
    <property type="protein sequence ID" value="KIL48643.1"/>
    <property type="molecule type" value="Genomic_DNA"/>
</dbReference>
<dbReference type="InterPro" id="IPR009003">
    <property type="entry name" value="Peptidase_S1_PA"/>
</dbReference>
<protein>
    <recommendedName>
        <fullName evidence="6">Peptidase S1</fullName>
    </recommendedName>
</protein>
<dbReference type="GO" id="GO:0006508">
    <property type="term" value="P:proteolysis"/>
    <property type="evidence" value="ECO:0007669"/>
    <property type="project" value="UniProtKB-KW"/>
</dbReference>
<proteinExistence type="predicted"/>
<evidence type="ECO:0000313" key="5">
    <source>
        <dbReference type="Proteomes" id="UP000031972"/>
    </source>
</evidence>
<dbReference type="PRINTS" id="PR00834">
    <property type="entry name" value="PROTEASES2C"/>
</dbReference>